<name>A0A6A5RDR0_9PLEO</name>
<keyword evidence="2" id="KW-1185">Reference proteome</keyword>
<gene>
    <name evidence="1" type="ORF">M421DRAFT_94439</name>
</gene>
<proteinExistence type="predicted"/>
<dbReference type="RefSeq" id="XP_033446064.1">
    <property type="nucleotide sequence ID" value="XM_033598206.1"/>
</dbReference>
<evidence type="ECO:0000313" key="2">
    <source>
        <dbReference type="Proteomes" id="UP000800082"/>
    </source>
</evidence>
<protein>
    <submittedName>
        <fullName evidence="1">Uncharacterized protein</fullName>
    </submittedName>
</protein>
<sequence length="278" mass="31718">MSSKHQWVAVELRLLPTGAQPWARRSAQILNARSARLGTQFKRRIPSLEQAQRLSQAWCNPVAACTWEQTLLVLDPVFNDREPEMIYIRWPSILSEPQRHLMRSIVVAADGCYPSADIINVGRLFHMFHRIVSSSRRLNNDRWGIAPTMHYTPVWTRLLGLANRLEASANAQFLPDKTYGEPIGPDIASRRVHGDERYASAHSFQGSTTDIRSLEMAVEPLTSKGRCSGRKITASRMLHTDDSDWNGMNSRCERYMTTYQHWTRPYEQLRGSQGALLA</sequence>
<dbReference type="GeneID" id="54355873"/>
<dbReference type="AlphaFoldDB" id="A0A6A5RDR0"/>
<dbReference type="Proteomes" id="UP000800082">
    <property type="component" value="Unassembled WGS sequence"/>
</dbReference>
<evidence type="ECO:0000313" key="1">
    <source>
        <dbReference type="EMBL" id="KAF1925812.1"/>
    </source>
</evidence>
<reference evidence="1" key="1">
    <citation type="journal article" date="2020" name="Stud. Mycol.">
        <title>101 Dothideomycetes genomes: a test case for predicting lifestyles and emergence of pathogens.</title>
        <authorList>
            <person name="Haridas S."/>
            <person name="Albert R."/>
            <person name="Binder M."/>
            <person name="Bloem J."/>
            <person name="Labutti K."/>
            <person name="Salamov A."/>
            <person name="Andreopoulos B."/>
            <person name="Baker S."/>
            <person name="Barry K."/>
            <person name="Bills G."/>
            <person name="Bluhm B."/>
            <person name="Cannon C."/>
            <person name="Castanera R."/>
            <person name="Culley D."/>
            <person name="Daum C."/>
            <person name="Ezra D."/>
            <person name="Gonzalez J."/>
            <person name="Henrissat B."/>
            <person name="Kuo A."/>
            <person name="Liang C."/>
            <person name="Lipzen A."/>
            <person name="Lutzoni F."/>
            <person name="Magnuson J."/>
            <person name="Mondo S."/>
            <person name="Nolan M."/>
            <person name="Ohm R."/>
            <person name="Pangilinan J."/>
            <person name="Park H.-J."/>
            <person name="Ramirez L."/>
            <person name="Alfaro M."/>
            <person name="Sun H."/>
            <person name="Tritt A."/>
            <person name="Yoshinaga Y."/>
            <person name="Zwiers L.-H."/>
            <person name="Turgeon B."/>
            <person name="Goodwin S."/>
            <person name="Spatafora J."/>
            <person name="Crous P."/>
            <person name="Grigoriev I."/>
        </authorList>
    </citation>
    <scope>NUCLEOTIDE SEQUENCE</scope>
    <source>
        <strain evidence="1">CBS 183.55</strain>
    </source>
</reference>
<dbReference type="EMBL" id="ML978981">
    <property type="protein sequence ID" value="KAF1925812.1"/>
    <property type="molecule type" value="Genomic_DNA"/>
</dbReference>
<accession>A0A6A5RDR0</accession>
<organism evidence="1 2">
    <name type="scientific">Didymella exigua CBS 183.55</name>
    <dbReference type="NCBI Taxonomy" id="1150837"/>
    <lineage>
        <taxon>Eukaryota</taxon>
        <taxon>Fungi</taxon>
        <taxon>Dikarya</taxon>
        <taxon>Ascomycota</taxon>
        <taxon>Pezizomycotina</taxon>
        <taxon>Dothideomycetes</taxon>
        <taxon>Pleosporomycetidae</taxon>
        <taxon>Pleosporales</taxon>
        <taxon>Pleosporineae</taxon>
        <taxon>Didymellaceae</taxon>
        <taxon>Didymella</taxon>
    </lineage>
</organism>